<feature type="transmembrane region" description="Helical" evidence="6">
    <location>
        <begin position="290"/>
        <end position="309"/>
    </location>
</feature>
<evidence type="ECO:0000256" key="6">
    <source>
        <dbReference type="SAM" id="Phobius"/>
    </source>
</evidence>
<feature type="transmembrane region" description="Helical" evidence="6">
    <location>
        <begin position="69"/>
        <end position="90"/>
    </location>
</feature>
<dbReference type="GO" id="GO:0050909">
    <property type="term" value="P:sensory perception of taste"/>
    <property type="evidence" value="ECO:0007669"/>
    <property type="project" value="InterPro"/>
</dbReference>
<dbReference type="AlphaFoldDB" id="A0A8J2LBN5"/>
<feature type="transmembrane region" description="Helical" evidence="6">
    <location>
        <begin position="102"/>
        <end position="121"/>
    </location>
</feature>
<evidence type="ECO:0000256" key="5">
    <source>
        <dbReference type="ARBA" id="ARBA00023136"/>
    </source>
</evidence>
<protein>
    <recommendedName>
        <fullName evidence="9">Gustatory receptor</fullName>
    </recommendedName>
</protein>
<dbReference type="GO" id="GO:0005886">
    <property type="term" value="C:plasma membrane"/>
    <property type="evidence" value="ECO:0007669"/>
    <property type="project" value="UniProtKB-SubCell"/>
</dbReference>
<evidence type="ECO:0000256" key="1">
    <source>
        <dbReference type="ARBA" id="ARBA00004651"/>
    </source>
</evidence>
<evidence type="ECO:0008006" key="9">
    <source>
        <dbReference type="Google" id="ProtNLM"/>
    </source>
</evidence>
<keyword evidence="5 6" id="KW-0472">Membrane</keyword>
<evidence type="ECO:0000313" key="7">
    <source>
        <dbReference type="EMBL" id="CAG7819348.1"/>
    </source>
</evidence>
<reference evidence="7" key="1">
    <citation type="submission" date="2021-06" db="EMBL/GenBank/DDBJ databases">
        <authorList>
            <person name="Hodson N. C."/>
            <person name="Mongue J. A."/>
            <person name="Jaron S. K."/>
        </authorList>
    </citation>
    <scope>NUCLEOTIDE SEQUENCE</scope>
</reference>
<keyword evidence="8" id="KW-1185">Reference proteome</keyword>
<dbReference type="OrthoDB" id="5795306at2759"/>
<comment type="caution">
    <text evidence="7">The sequence shown here is derived from an EMBL/GenBank/DDBJ whole genome shotgun (WGS) entry which is preliminary data.</text>
</comment>
<gene>
    <name evidence="7" type="ORF">AFUS01_LOCUS29804</name>
</gene>
<accession>A0A8J2LBN5</accession>
<comment type="subcellular location">
    <subcellularLocation>
        <location evidence="1">Cell membrane</location>
        <topology evidence="1">Multi-pass membrane protein</topology>
    </subcellularLocation>
</comment>
<evidence type="ECO:0000256" key="3">
    <source>
        <dbReference type="ARBA" id="ARBA00022692"/>
    </source>
</evidence>
<dbReference type="InterPro" id="IPR013604">
    <property type="entry name" value="7TM_chemorcpt"/>
</dbReference>
<proteinExistence type="predicted"/>
<dbReference type="Pfam" id="PF08395">
    <property type="entry name" value="7tm_7"/>
    <property type="match status" value="1"/>
</dbReference>
<evidence type="ECO:0000313" key="8">
    <source>
        <dbReference type="Proteomes" id="UP000708208"/>
    </source>
</evidence>
<dbReference type="Proteomes" id="UP000708208">
    <property type="component" value="Unassembled WGS sequence"/>
</dbReference>
<feature type="non-terminal residue" evidence="7">
    <location>
        <position position="1"/>
    </location>
</feature>
<organism evidence="7 8">
    <name type="scientific">Allacma fusca</name>
    <dbReference type="NCBI Taxonomy" id="39272"/>
    <lineage>
        <taxon>Eukaryota</taxon>
        <taxon>Metazoa</taxon>
        <taxon>Ecdysozoa</taxon>
        <taxon>Arthropoda</taxon>
        <taxon>Hexapoda</taxon>
        <taxon>Collembola</taxon>
        <taxon>Symphypleona</taxon>
        <taxon>Sminthuridae</taxon>
        <taxon>Allacma</taxon>
    </lineage>
</organism>
<keyword evidence="4 6" id="KW-1133">Transmembrane helix</keyword>
<sequence length="398" mass="45416">MYCACLKTIADELNQVDRIPGILNLRGKLDFPGNALLFQSGNFKVETIQGSIQAYLLVERLVSKYVEHFGVALFRQIALSFSFFCLRFFLIVSSLRHYDFDVYVYTYLFCYTGLNMWRIVYTCWNCSYVDKAAKPIGFILNKIDLCGAPINLQVKVRSNASTENFRRASKNLISGVFYSGQAFAKWNALFSLITYFNIAIDVLYSVYMSLFLKMYCACLKAIADELNQVDQIPNVLNLRGNPDLSGNALFCQSSNSKVGTVQGSIKAYLMVERLVSEYVKHFGVAIFRQIAISFALFCIRFVLIVSSLGRYNLGMYVFMYVFCYTGLNMWRILYTCWNCSYVDKYAKRIGFILHKIDLSGVPMDTQIKVQMLAQRVSLEPLGISCLGYFTVDKRLLTG</sequence>
<keyword evidence="3 6" id="KW-0812">Transmembrane</keyword>
<keyword evidence="2" id="KW-1003">Cell membrane</keyword>
<dbReference type="EMBL" id="CAJVCH010447521">
    <property type="protein sequence ID" value="CAG7819348.1"/>
    <property type="molecule type" value="Genomic_DNA"/>
</dbReference>
<feature type="transmembrane region" description="Helical" evidence="6">
    <location>
        <begin position="188"/>
        <end position="212"/>
    </location>
</feature>
<feature type="transmembrane region" description="Helical" evidence="6">
    <location>
        <begin position="315"/>
        <end position="334"/>
    </location>
</feature>
<evidence type="ECO:0000256" key="4">
    <source>
        <dbReference type="ARBA" id="ARBA00022989"/>
    </source>
</evidence>
<evidence type="ECO:0000256" key="2">
    <source>
        <dbReference type="ARBA" id="ARBA00022475"/>
    </source>
</evidence>
<name>A0A8J2LBN5_9HEXA</name>